<dbReference type="KEGG" id="sapo:SAPIO_CDS2864"/>
<dbReference type="EMBL" id="JOWA01000087">
    <property type="protein sequence ID" value="KEZ44765.1"/>
    <property type="molecule type" value="Genomic_DNA"/>
</dbReference>
<protein>
    <submittedName>
        <fullName evidence="6">Uncharacterized protein</fullName>
    </submittedName>
</protein>
<dbReference type="OMA" id="IDDYEVM"/>
<dbReference type="InterPro" id="IPR056703">
    <property type="entry name" value="DUF7801"/>
</dbReference>
<evidence type="ECO:0000256" key="1">
    <source>
        <dbReference type="SAM" id="Coils"/>
    </source>
</evidence>
<evidence type="ECO:0000259" key="3">
    <source>
        <dbReference type="Pfam" id="PF15456"/>
    </source>
</evidence>
<dbReference type="Gene3D" id="1.10.287.1490">
    <property type="match status" value="1"/>
</dbReference>
<dbReference type="InterPro" id="IPR056611">
    <property type="entry name" value="ENOX1/2_dom"/>
</dbReference>
<proteinExistence type="predicted"/>
<dbReference type="RefSeq" id="XP_016644564.1">
    <property type="nucleotide sequence ID" value="XM_016785782.1"/>
</dbReference>
<accession>A0A084GBQ3</accession>
<dbReference type="GeneID" id="27721936"/>
<evidence type="ECO:0000259" key="4">
    <source>
        <dbReference type="Pfam" id="PF23267"/>
    </source>
</evidence>
<feature type="region of interest" description="Disordered" evidence="2">
    <location>
        <begin position="944"/>
        <end position="993"/>
    </location>
</feature>
<dbReference type="Pfam" id="PF15456">
    <property type="entry name" value="Uds1"/>
    <property type="match status" value="1"/>
</dbReference>
<gene>
    <name evidence="6" type="ORF">SAPIO_CDS2864</name>
</gene>
<feature type="region of interest" description="Disordered" evidence="2">
    <location>
        <begin position="138"/>
        <end position="172"/>
    </location>
</feature>
<organism evidence="6 7">
    <name type="scientific">Pseudallescheria apiosperma</name>
    <name type="common">Scedosporium apiospermum</name>
    <dbReference type="NCBI Taxonomy" id="563466"/>
    <lineage>
        <taxon>Eukaryota</taxon>
        <taxon>Fungi</taxon>
        <taxon>Dikarya</taxon>
        <taxon>Ascomycota</taxon>
        <taxon>Pezizomycotina</taxon>
        <taxon>Sordariomycetes</taxon>
        <taxon>Hypocreomycetidae</taxon>
        <taxon>Microascales</taxon>
        <taxon>Microascaceae</taxon>
        <taxon>Scedosporium</taxon>
    </lineage>
</organism>
<dbReference type="HOGENOM" id="CLU_006409_0_0_1"/>
<dbReference type="Gene3D" id="1.20.5.1160">
    <property type="entry name" value="Vasodilator-stimulated phosphoprotein"/>
    <property type="match status" value="1"/>
</dbReference>
<feature type="domain" description="DUF7801" evidence="5">
    <location>
        <begin position="780"/>
        <end position="839"/>
    </location>
</feature>
<comment type="caution">
    <text evidence="6">The sequence shown here is derived from an EMBL/GenBank/DDBJ whole genome shotgun (WGS) entry which is preliminary data.</text>
</comment>
<feature type="compositionally biased region" description="Basic and acidic residues" evidence="2">
    <location>
        <begin position="159"/>
        <end position="172"/>
    </location>
</feature>
<dbReference type="Pfam" id="PF23267">
    <property type="entry name" value="ENOX1"/>
    <property type="match status" value="1"/>
</dbReference>
<feature type="coiled-coil region" evidence="1">
    <location>
        <begin position="835"/>
        <end position="922"/>
    </location>
</feature>
<name>A0A084GBQ3_PSEDA</name>
<sequence>MNGFSPPRNPYSRDYNDGPSPPRRAQPPGPGARMMVDGYRKDANNNFGRDALRTNPAQRDPNRPRSSALVDLNDPIQVHLLTETALFDSRQFVILSQEEVDDLKKQCQTITQRIETTRANLAVQIKYRDAAANMAKLFSPTRSSPGRRTPFGSQAGNRDSAEQAELERQVSERKCEELASELWGLEKRIMEPQRRLLEHTAAILQLTHKGSSKKQQQPSLLPINGMPGSPESLYTYSNGRSSVDLEFQRSMEIPPKSPIREQTTKLRGEADRLKQENDQLRAQTDAYSLEMDALRQESSDNERDIMDLEQKLESLNSSLRDVIVKFNPAKNSDFRMPPSSRDSPRGARPAAIIGDQLDYLASTISAVKQEQEQGHSRSRSVDDEASAAVAIAQAEGRLDAVNRQITDLLLSVNAKPPPPPNPAQLQGGDLELDDRISYLQYSLRVVETELIQAVEAAGNLQPVPSGGNSEPLLRELWDIIQDGFSELRRQREDRKKVRQEKGLDDDEDEMAIDESFDANEPFSATGLSIRIRSLSSQISKLTEHKVVLKRQIKQQRELNNKSSGEKDIELQNRDEEIERRILEARNKEDELQAKIAIIADKDSELLDLDKKVFDLESKIADLDAELNEARSLSANSVASAGDVEAKDRRIKELEAEMADMQQILEKSRADATQTQGMLLSALRDLDTANRNAETMESENLKAARAELEEKTAKLAALDSSSKDLESRLNMTEASRSELQTRMDEIDGKIESLEVELAEATAARKAAELSSEFKQKELDGKQREIKEKDDVLDSLNMMVVELKTELTIAQAELEGAYGSRAERAADVAALKSSDEVRQLNGQIDTLKGELEQTLKQLEDITRETINAEREKLEIEGKLDDAVAARSSLEAEIQDLRDRLDAEILASREKINKLQEELDAQRLKVVGTGEGGSVRAGAGASMLSEQFRATMREERKKFQEDMREEQARRRKLEDELARLRKTLGPGKSPLSPKPS</sequence>
<feature type="coiled-coil region" evidence="1">
    <location>
        <begin position="572"/>
        <end position="811"/>
    </location>
</feature>
<feature type="region of interest" description="Disordered" evidence="2">
    <location>
        <begin position="1"/>
        <end position="69"/>
    </location>
</feature>
<dbReference type="PANTHER" id="PTHR23159">
    <property type="entry name" value="CENTROSOMAL PROTEIN 2"/>
    <property type="match status" value="1"/>
</dbReference>
<feature type="domain" description="Up-regulated during septation protein 1" evidence="3">
    <location>
        <begin position="78"/>
        <end position="207"/>
    </location>
</feature>
<feature type="compositionally biased region" description="Polar residues" evidence="2">
    <location>
        <begin position="140"/>
        <end position="157"/>
    </location>
</feature>
<feature type="compositionally biased region" description="Low complexity" evidence="2">
    <location>
        <begin position="981"/>
        <end position="993"/>
    </location>
</feature>
<dbReference type="InterPro" id="IPR029191">
    <property type="entry name" value="Uds1"/>
</dbReference>
<evidence type="ECO:0000256" key="2">
    <source>
        <dbReference type="SAM" id="MobiDB-lite"/>
    </source>
</evidence>
<feature type="domain" description="Ecto-NOX disulfide-thiol exchanger 1/2" evidence="4">
    <location>
        <begin position="270"/>
        <end position="321"/>
    </location>
</feature>
<evidence type="ECO:0000313" key="7">
    <source>
        <dbReference type="Proteomes" id="UP000028545"/>
    </source>
</evidence>
<feature type="region of interest" description="Disordered" evidence="2">
    <location>
        <begin position="490"/>
        <end position="510"/>
    </location>
</feature>
<dbReference type="PANTHER" id="PTHR23159:SF31">
    <property type="entry name" value="CENTROSOME-ASSOCIATED PROTEIN CEP250 ISOFORM X1"/>
    <property type="match status" value="1"/>
</dbReference>
<evidence type="ECO:0000313" key="6">
    <source>
        <dbReference type="EMBL" id="KEZ44765.1"/>
    </source>
</evidence>
<reference evidence="6 7" key="1">
    <citation type="journal article" date="2014" name="Genome Announc.">
        <title>Draft genome sequence of the pathogenic fungus Scedosporium apiospermum.</title>
        <authorList>
            <person name="Vandeputte P."/>
            <person name="Ghamrawi S."/>
            <person name="Rechenmann M."/>
            <person name="Iltis A."/>
            <person name="Giraud S."/>
            <person name="Fleury M."/>
            <person name="Thornton C."/>
            <person name="Delhaes L."/>
            <person name="Meyer W."/>
            <person name="Papon N."/>
            <person name="Bouchara J.P."/>
        </authorList>
    </citation>
    <scope>NUCLEOTIDE SEQUENCE [LARGE SCALE GENOMIC DNA]</scope>
    <source>
        <strain evidence="6 7">IHEM 14462</strain>
    </source>
</reference>
<dbReference type="VEuPathDB" id="FungiDB:SAPIO_CDS2864"/>
<keyword evidence="7" id="KW-1185">Reference proteome</keyword>
<feature type="compositionally biased region" description="Pro residues" evidence="2">
    <location>
        <begin position="19"/>
        <end position="30"/>
    </location>
</feature>
<feature type="compositionally biased region" description="Basic and acidic residues" evidence="2">
    <location>
        <begin position="948"/>
        <end position="976"/>
    </location>
</feature>
<dbReference type="OrthoDB" id="5569911at2759"/>
<dbReference type="Pfam" id="PF25078">
    <property type="entry name" value="DUF7801"/>
    <property type="match status" value="1"/>
</dbReference>
<keyword evidence="1" id="KW-0175">Coiled coil</keyword>
<feature type="compositionally biased region" description="Basic and acidic residues" evidence="2">
    <location>
        <begin position="490"/>
        <end position="502"/>
    </location>
</feature>
<evidence type="ECO:0000259" key="5">
    <source>
        <dbReference type="Pfam" id="PF25078"/>
    </source>
</evidence>
<dbReference type="Proteomes" id="UP000028545">
    <property type="component" value="Unassembled WGS sequence"/>
</dbReference>
<feature type="coiled-coil region" evidence="1">
    <location>
        <begin position="263"/>
        <end position="325"/>
    </location>
</feature>
<dbReference type="AlphaFoldDB" id="A0A084GBQ3"/>